<dbReference type="PANTHER" id="PTHR12537:SF13">
    <property type="entry name" value="PUMILIO HOMOLOGY DOMAIN FAMILY MEMBER 4"/>
    <property type="match status" value="1"/>
</dbReference>
<feature type="repeat" description="Pumilio" evidence="2">
    <location>
        <begin position="37"/>
        <end position="72"/>
    </location>
</feature>
<dbReference type="eggNOG" id="KOG2049">
    <property type="taxonomic scope" value="Eukaryota"/>
</dbReference>
<proteinExistence type="predicted"/>
<dbReference type="EnsemblProtists" id="EKX37168">
    <property type="protein sequence ID" value="EKX37168"/>
    <property type="gene ID" value="GUITHDRAFT_89808"/>
</dbReference>
<dbReference type="InterPro" id="IPR011989">
    <property type="entry name" value="ARM-like"/>
</dbReference>
<dbReference type="PROSITE" id="PS50302">
    <property type="entry name" value="PUM"/>
    <property type="match status" value="6"/>
</dbReference>
<dbReference type="GO" id="GO:0010608">
    <property type="term" value="P:post-transcriptional regulation of gene expression"/>
    <property type="evidence" value="ECO:0007669"/>
    <property type="project" value="TreeGrafter"/>
</dbReference>
<feature type="repeat" description="Pumilio" evidence="2">
    <location>
        <begin position="73"/>
        <end position="108"/>
    </location>
</feature>
<dbReference type="RefSeq" id="XP_005824148.1">
    <property type="nucleotide sequence ID" value="XM_005824091.1"/>
</dbReference>
<dbReference type="InterPro" id="IPR033133">
    <property type="entry name" value="PUM-HD"/>
</dbReference>
<dbReference type="KEGG" id="gtt:GUITHDRAFT_89808"/>
<dbReference type="Proteomes" id="UP000011087">
    <property type="component" value="Unassembled WGS sequence"/>
</dbReference>
<dbReference type="OrthoDB" id="668540at2759"/>
<dbReference type="SMART" id="SM00025">
    <property type="entry name" value="Pumilio"/>
    <property type="match status" value="8"/>
</dbReference>
<organism evidence="5">
    <name type="scientific">Guillardia theta (strain CCMP2712)</name>
    <name type="common">Cryptophyte</name>
    <dbReference type="NCBI Taxonomy" id="905079"/>
    <lineage>
        <taxon>Eukaryota</taxon>
        <taxon>Cryptophyceae</taxon>
        <taxon>Pyrenomonadales</taxon>
        <taxon>Geminigeraceae</taxon>
        <taxon>Guillardia</taxon>
    </lineage>
</organism>
<dbReference type="GO" id="GO:0003729">
    <property type="term" value="F:mRNA binding"/>
    <property type="evidence" value="ECO:0007669"/>
    <property type="project" value="TreeGrafter"/>
</dbReference>
<protein>
    <recommendedName>
        <fullName evidence="4">PUM-HD domain-containing protein</fullName>
    </recommendedName>
</protein>
<evidence type="ECO:0000256" key="1">
    <source>
        <dbReference type="ARBA" id="ARBA00022737"/>
    </source>
</evidence>
<feature type="domain" description="PUM-HD" evidence="4">
    <location>
        <begin position="10"/>
        <end position="363"/>
    </location>
</feature>
<reference evidence="6" key="3">
    <citation type="submission" date="2015-06" db="UniProtKB">
        <authorList>
            <consortium name="EnsemblProtists"/>
        </authorList>
    </citation>
    <scope>IDENTIFICATION</scope>
</reference>
<accession>L1ILM5</accession>
<feature type="repeat" description="Pumilio" evidence="2">
    <location>
        <begin position="223"/>
        <end position="246"/>
    </location>
</feature>
<evidence type="ECO:0000313" key="5">
    <source>
        <dbReference type="EMBL" id="EKX37168.1"/>
    </source>
</evidence>
<dbReference type="STRING" id="905079.L1ILM5"/>
<keyword evidence="7" id="KW-1185">Reference proteome</keyword>
<dbReference type="CDD" id="cd07920">
    <property type="entry name" value="Pumilio"/>
    <property type="match status" value="1"/>
</dbReference>
<evidence type="ECO:0000256" key="3">
    <source>
        <dbReference type="SAM" id="MobiDB-lite"/>
    </source>
</evidence>
<feature type="region of interest" description="Disordered" evidence="3">
    <location>
        <begin position="474"/>
        <end position="505"/>
    </location>
</feature>
<dbReference type="OMA" id="LRGFMYH"/>
<dbReference type="PANTHER" id="PTHR12537">
    <property type="entry name" value="RNA BINDING PROTEIN PUMILIO-RELATED"/>
    <property type="match status" value="1"/>
</dbReference>
<feature type="repeat" description="Pumilio" evidence="2">
    <location>
        <begin position="300"/>
        <end position="337"/>
    </location>
</feature>
<dbReference type="FunFam" id="1.25.10.10:FF:000237">
    <property type="entry name" value="Pumilio homolog 9"/>
    <property type="match status" value="1"/>
</dbReference>
<dbReference type="PaxDb" id="55529-EKX37168"/>
<dbReference type="HOGENOM" id="CLU_540206_0_0_1"/>
<evidence type="ECO:0000259" key="4">
    <source>
        <dbReference type="PROSITE" id="PS50303"/>
    </source>
</evidence>
<reference evidence="7" key="2">
    <citation type="submission" date="2012-11" db="EMBL/GenBank/DDBJ databases">
        <authorList>
            <person name="Kuo A."/>
            <person name="Curtis B.A."/>
            <person name="Tanifuji G."/>
            <person name="Burki F."/>
            <person name="Gruber A."/>
            <person name="Irimia M."/>
            <person name="Maruyama S."/>
            <person name="Arias M.C."/>
            <person name="Ball S.G."/>
            <person name="Gile G.H."/>
            <person name="Hirakawa Y."/>
            <person name="Hopkins J.F."/>
            <person name="Rensing S.A."/>
            <person name="Schmutz J."/>
            <person name="Symeonidi A."/>
            <person name="Elias M."/>
            <person name="Eveleigh R.J."/>
            <person name="Herman E.K."/>
            <person name="Klute M.J."/>
            <person name="Nakayama T."/>
            <person name="Obornik M."/>
            <person name="Reyes-Prieto A."/>
            <person name="Armbrust E.V."/>
            <person name="Aves S.J."/>
            <person name="Beiko R.G."/>
            <person name="Coutinho P."/>
            <person name="Dacks J.B."/>
            <person name="Durnford D.G."/>
            <person name="Fast N.M."/>
            <person name="Green B.R."/>
            <person name="Grisdale C."/>
            <person name="Hempe F."/>
            <person name="Henrissat B."/>
            <person name="Hoppner M.P."/>
            <person name="Ishida K.-I."/>
            <person name="Kim E."/>
            <person name="Koreny L."/>
            <person name="Kroth P.G."/>
            <person name="Liu Y."/>
            <person name="Malik S.-B."/>
            <person name="Maier U.G."/>
            <person name="McRose D."/>
            <person name="Mock T."/>
            <person name="Neilson J.A."/>
            <person name="Onodera N.T."/>
            <person name="Poole A.M."/>
            <person name="Pritham E.J."/>
            <person name="Richards T.A."/>
            <person name="Rocap G."/>
            <person name="Roy S.W."/>
            <person name="Sarai C."/>
            <person name="Schaack S."/>
            <person name="Shirato S."/>
            <person name="Slamovits C.H."/>
            <person name="Spencer D.F."/>
            <person name="Suzuki S."/>
            <person name="Worden A.Z."/>
            <person name="Zauner S."/>
            <person name="Barry K."/>
            <person name="Bell C."/>
            <person name="Bharti A.K."/>
            <person name="Crow J.A."/>
            <person name="Grimwood J."/>
            <person name="Kramer R."/>
            <person name="Lindquist E."/>
            <person name="Lucas S."/>
            <person name="Salamov A."/>
            <person name="McFadden G.I."/>
            <person name="Lane C.E."/>
            <person name="Keeling P.J."/>
            <person name="Gray M.W."/>
            <person name="Grigoriev I.V."/>
            <person name="Archibald J.M."/>
        </authorList>
    </citation>
    <scope>NUCLEOTIDE SEQUENCE</scope>
    <source>
        <strain evidence="7">CCMP2712</strain>
    </source>
</reference>
<dbReference type="GO" id="GO:0005737">
    <property type="term" value="C:cytoplasm"/>
    <property type="evidence" value="ECO:0007669"/>
    <property type="project" value="TreeGrafter"/>
</dbReference>
<sequence length="505" mass="55973">MQSRAPPIPETASLTVNINDRGRKSAVDVNKLISVQQVVGQIFSLSRDQLGCRFLQKQLEENTQMSLDIIFSEVIERIVDLMTDPFGNYLCQKLLDYCNPEQRAAIVSRVAPHLVPISLNIHGTRAAQKLIERLGSDHYPTEAEIQAVVNHLKGGVIQLIQDLNGNHVVQRCLQKLDAKHNQFIYDAVAQHCILVASHRHGCCVFQRCVDFATPEQKHQVVMQVVEKTVQLVQDQYGNYVVQYVLEQVTFLLLVCASSHSPPTYQVPAYRPNIVQKFSSNVVEKCLQLASPEGQALMVTQLAQKEQILSLLQDPYANYVIQRALQVATSPQLEMLLDAIKPHLSAIRNTSYGRKIQSRVSKRCPGGIENMPSAEEAVARQAKKGFPPARMPGEIMSMAGQMANLQLGGPSNFGGFNENFSLDLGGDVPHHRPDMGFRFDESFSPGPVGIRELNADEDQMAPMNFGGALERQHGIMLEEEEEEEEGSGEAGKEHVAGETADSAESR</sequence>
<evidence type="ECO:0000256" key="2">
    <source>
        <dbReference type="PROSITE-ProRule" id="PRU00317"/>
    </source>
</evidence>
<evidence type="ECO:0000313" key="7">
    <source>
        <dbReference type="Proteomes" id="UP000011087"/>
    </source>
</evidence>
<feature type="repeat" description="Pumilio" evidence="2">
    <location>
        <begin position="187"/>
        <end position="222"/>
    </location>
</feature>
<dbReference type="AlphaFoldDB" id="L1ILM5"/>
<dbReference type="InterPro" id="IPR016024">
    <property type="entry name" value="ARM-type_fold"/>
</dbReference>
<gene>
    <name evidence="5" type="ORF">GUITHDRAFT_89808</name>
</gene>
<dbReference type="SUPFAM" id="SSF48371">
    <property type="entry name" value="ARM repeat"/>
    <property type="match status" value="1"/>
</dbReference>
<feature type="repeat" description="Pumilio" evidence="2">
    <location>
        <begin position="151"/>
        <end position="186"/>
    </location>
</feature>
<name>L1ILM5_GUITC</name>
<feature type="compositionally biased region" description="Acidic residues" evidence="3">
    <location>
        <begin position="476"/>
        <end position="486"/>
    </location>
</feature>
<dbReference type="EMBL" id="JH993063">
    <property type="protein sequence ID" value="EKX37168.1"/>
    <property type="molecule type" value="Genomic_DNA"/>
</dbReference>
<dbReference type="GeneID" id="17293875"/>
<dbReference type="InterPro" id="IPR001313">
    <property type="entry name" value="Pumilio_RNA-bd_rpt"/>
</dbReference>
<reference evidence="5 7" key="1">
    <citation type="journal article" date="2012" name="Nature">
        <title>Algal genomes reveal evolutionary mosaicism and the fate of nucleomorphs.</title>
        <authorList>
            <consortium name="DOE Joint Genome Institute"/>
            <person name="Curtis B.A."/>
            <person name="Tanifuji G."/>
            <person name="Burki F."/>
            <person name="Gruber A."/>
            <person name="Irimia M."/>
            <person name="Maruyama S."/>
            <person name="Arias M.C."/>
            <person name="Ball S.G."/>
            <person name="Gile G.H."/>
            <person name="Hirakawa Y."/>
            <person name="Hopkins J.F."/>
            <person name="Kuo A."/>
            <person name="Rensing S.A."/>
            <person name="Schmutz J."/>
            <person name="Symeonidi A."/>
            <person name="Elias M."/>
            <person name="Eveleigh R.J."/>
            <person name="Herman E.K."/>
            <person name="Klute M.J."/>
            <person name="Nakayama T."/>
            <person name="Obornik M."/>
            <person name="Reyes-Prieto A."/>
            <person name="Armbrust E.V."/>
            <person name="Aves S.J."/>
            <person name="Beiko R.G."/>
            <person name="Coutinho P."/>
            <person name="Dacks J.B."/>
            <person name="Durnford D.G."/>
            <person name="Fast N.M."/>
            <person name="Green B.R."/>
            <person name="Grisdale C.J."/>
            <person name="Hempel F."/>
            <person name="Henrissat B."/>
            <person name="Hoppner M.P."/>
            <person name="Ishida K."/>
            <person name="Kim E."/>
            <person name="Koreny L."/>
            <person name="Kroth P.G."/>
            <person name="Liu Y."/>
            <person name="Malik S.B."/>
            <person name="Maier U.G."/>
            <person name="McRose D."/>
            <person name="Mock T."/>
            <person name="Neilson J.A."/>
            <person name="Onodera N.T."/>
            <person name="Poole A.M."/>
            <person name="Pritham E.J."/>
            <person name="Richards T.A."/>
            <person name="Rocap G."/>
            <person name="Roy S.W."/>
            <person name="Sarai C."/>
            <person name="Schaack S."/>
            <person name="Shirato S."/>
            <person name="Slamovits C.H."/>
            <person name="Spencer D.F."/>
            <person name="Suzuki S."/>
            <person name="Worden A.Z."/>
            <person name="Zauner S."/>
            <person name="Barry K."/>
            <person name="Bell C."/>
            <person name="Bharti A.K."/>
            <person name="Crow J.A."/>
            <person name="Grimwood J."/>
            <person name="Kramer R."/>
            <person name="Lindquist E."/>
            <person name="Lucas S."/>
            <person name="Salamov A."/>
            <person name="McFadden G.I."/>
            <person name="Lane C.E."/>
            <person name="Keeling P.J."/>
            <person name="Gray M.W."/>
            <person name="Grigoriev I.V."/>
            <person name="Archibald J.M."/>
        </authorList>
    </citation>
    <scope>NUCLEOTIDE SEQUENCE</scope>
    <source>
        <strain evidence="5 7">CCMP2712</strain>
    </source>
</reference>
<dbReference type="PROSITE" id="PS50303">
    <property type="entry name" value="PUM_HD"/>
    <property type="match status" value="1"/>
</dbReference>
<dbReference type="InterPro" id="IPR033712">
    <property type="entry name" value="Pumilio_RNA-bd"/>
</dbReference>
<dbReference type="Gene3D" id="1.25.10.10">
    <property type="entry name" value="Leucine-rich Repeat Variant"/>
    <property type="match status" value="1"/>
</dbReference>
<dbReference type="Pfam" id="PF00806">
    <property type="entry name" value="PUF"/>
    <property type="match status" value="8"/>
</dbReference>
<evidence type="ECO:0000313" key="6">
    <source>
        <dbReference type="EnsemblProtists" id="EKX37168"/>
    </source>
</evidence>
<keyword evidence="1" id="KW-0677">Repeat</keyword>